<name>A0ABU0JIR9_9HYPH</name>
<gene>
    <name evidence="1" type="ORF">QO011_007216</name>
</gene>
<dbReference type="EMBL" id="JAUSVX010000021">
    <property type="protein sequence ID" value="MDQ0474176.1"/>
    <property type="molecule type" value="Genomic_DNA"/>
</dbReference>
<evidence type="ECO:0000313" key="1">
    <source>
        <dbReference type="EMBL" id="MDQ0474176.1"/>
    </source>
</evidence>
<keyword evidence="2" id="KW-1185">Reference proteome</keyword>
<dbReference type="Proteomes" id="UP001242480">
    <property type="component" value="Unassembled WGS sequence"/>
</dbReference>
<keyword evidence="1" id="KW-0813">Transport</keyword>
<sequence length="31" mass="3263">MTDLARLTAITKSFGGVHALKGVDFDVRGGE</sequence>
<reference evidence="1 2" key="1">
    <citation type="submission" date="2023-07" db="EMBL/GenBank/DDBJ databases">
        <title>Genomic Encyclopedia of Type Strains, Phase IV (KMG-IV): sequencing the most valuable type-strain genomes for metagenomic binning, comparative biology and taxonomic classification.</title>
        <authorList>
            <person name="Goeker M."/>
        </authorList>
    </citation>
    <scope>NUCLEOTIDE SEQUENCE [LARGE SCALE GENOMIC DNA]</scope>
    <source>
        <strain evidence="1 2">DSM 19619</strain>
    </source>
</reference>
<comment type="caution">
    <text evidence="1">The sequence shown here is derived from an EMBL/GenBank/DDBJ whole genome shotgun (WGS) entry which is preliminary data.</text>
</comment>
<organism evidence="1 2">
    <name type="scientific">Labrys wisconsinensis</name>
    <dbReference type="NCBI Taxonomy" id="425677"/>
    <lineage>
        <taxon>Bacteria</taxon>
        <taxon>Pseudomonadati</taxon>
        <taxon>Pseudomonadota</taxon>
        <taxon>Alphaproteobacteria</taxon>
        <taxon>Hyphomicrobiales</taxon>
        <taxon>Xanthobacteraceae</taxon>
        <taxon>Labrys</taxon>
    </lineage>
</organism>
<protein>
    <submittedName>
        <fullName evidence="1">ABC-type sugar transport system ATPase subunit</fullName>
    </submittedName>
</protein>
<accession>A0ABU0JIR9</accession>
<evidence type="ECO:0000313" key="2">
    <source>
        <dbReference type="Proteomes" id="UP001242480"/>
    </source>
</evidence>
<keyword evidence="1" id="KW-0762">Sugar transport</keyword>
<proteinExistence type="predicted"/>
<feature type="non-terminal residue" evidence="1">
    <location>
        <position position="31"/>
    </location>
</feature>